<reference evidence="3 4" key="1">
    <citation type="journal article" date="2015" name="Genome Biol.">
        <title>Comparative genomics of Steinernema reveals deeply conserved gene regulatory networks.</title>
        <authorList>
            <person name="Dillman A.R."/>
            <person name="Macchietto M."/>
            <person name="Porter C.F."/>
            <person name="Rogers A."/>
            <person name="Williams B."/>
            <person name="Antoshechkin I."/>
            <person name="Lee M.M."/>
            <person name="Goodwin Z."/>
            <person name="Lu X."/>
            <person name="Lewis E.E."/>
            <person name="Goodrich-Blair H."/>
            <person name="Stock S.P."/>
            <person name="Adams B.J."/>
            <person name="Sternberg P.W."/>
            <person name="Mortazavi A."/>
        </authorList>
    </citation>
    <scope>NUCLEOTIDE SEQUENCE [LARGE SCALE GENOMIC DNA]</scope>
    <source>
        <strain evidence="3 4">ALL</strain>
    </source>
</reference>
<dbReference type="InterPro" id="IPR045860">
    <property type="entry name" value="Snake_toxin-like_sf"/>
</dbReference>
<comment type="caution">
    <text evidence="3">The sequence shown here is derived from an EMBL/GenBank/DDBJ whole genome shotgun (WGS) entry which is preliminary data.</text>
</comment>
<feature type="signal peptide" evidence="2">
    <location>
        <begin position="1"/>
        <end position="19"/>
    </location>
</feature>
<gene>
    <name evidence="3" type="ORF">L596_027319</name>
</gene>
<protein>
    <recommendedName>
        <fullName evidence="5">UPAR/Ly6 domain-containing protein</fullName>
    </recommendedName>
</protein>
<evidence type="ECO:0008006" key="5">
    <source>
        <dbReference type="Google" id="ProtNLM"/>
    </source>
</evidence>
<keyword evidence="2" id="KW-0732">Signal</keyword>
<dbReference type="CDD" id="cd00117">
    <property type="entry name" value="TFP"/>
    <property type="match status" value="1"/>
</dbReference>
<reference evidence="3 4" key="2">
    <citation type="journal article" date="2019" name="G3 (Bethesda)">
        <title>Hybrid Assembly of the Genome of the Entomopathogenic Nematode Steinernema carpocapsae Identifies the X-Chromosome.</title>
        <authorList>
            <person name="Serra L."/>
            <person name="Macchietto M."/>
            <person name="Macias-Munoz A."/>
            <person name="McGill C.J."/>
            <person name="Rodriguez I.M."/>
            <person name="Rodriguez B."/>
            <person name="Murad R."/>
            <person name="Mortazavi A."/>
        </authorList>
    </citation>
    <scope>NUCLEOTIDE SEQUENCE [LARGE SCALE GENOMIC DNA]</scope>
    <source>
        <strain evidence="3 4">ALL</strain>
    </source>
</reference>
<dbReference type="Proteomes" id="UP000298663">
    <property type="component" value="Unassembled WGS sequence"/>
</dbReference>
<dbReference type="AlphaFoldDB" id="A0A4V5ZYF6"/>
<evidence type="ECO:0000256" key="1">
    <source>
        <dbReference type="SAM" id="Phobius"/>
    </source>
</evidence>
<feature type="chain" id="PRO_5020574845" description="UPAR/Ly6 domain-containing protein" evidence="2">
    <location>
        <begin position="20"/>
        <end position="142"/>
    </location>
</feature>
<accession>A0A4V5ZYF6</accession>
<dbReference type="SUPFAM" id="SSF57302">
    <property type="entry name" value="Snake toxin-like"/>
    <property type="match status" value="1"/>
</dbReference>
<keyword evidence="1" id="KW-0812">Transmembrane</keyword>
<evidence type="ECO:0000256" key="2">
    <source>
        <dbReference type="SAM" id="SignalP"/>
    </source>
</evidence>
<name>A0A4V5ZYF6_STECR</name>
<sequence length="142" mass="15866">MSGGLLACTFMAILSVISAIKCYSGSYYDEYYSRPVGKTECTDAKFCFRQSGPHDARIGWLHGCGPDVCTEVVTNITIRYVEDNWSRDCCDTDFCNAPLTGEFERGQEDPASMLSERKSNSVERFFSFLSSAFAVAFVLLFH</sequence>
<keyword evidence="1" id="KW-0472">Membrane</keyword>
<evidence type="ECO:0000313" key="4">
    <source>
        <dbReference type="Proteomes" id="UP000298663"/>
    </source>
</evidence>
<keyword evidence="4" id="KW-1185">Reference proteome</keyword>
<evidence type="ECO:0000313" key="3">
    <source>
        <dbReference type="EMBL" id="TKR63495.1"/>
    </source>
</evidence>
<feature type="transmembrane region" description="Helical" evidence="1">
    <location>
        <begin position="125"/>
        <end position="141"/>
    </location>
</feature>
<proteinExistence type="predicted"/>
<dbReference type="EMBL" id="AZBU02000010">
    <property type="protein sequence ID" value="TKR63495.1"/>
    <property type="molecule type" value="Genomic_DNA"/>
</dbReference>
<organism evidence="3 4">
    <name type="scientific">Steinernema carpocapsae</name>
    <name type="common">Entomopathogenic nematode</name>
    <dbReference type="NCBI Taxonomy" id="34508"/>
    <lineage>
        <taxon>Eukaryota</taxon>
        <taxon>Metazoa</taxon>
        <taxon>Ecdysozoa</taxon>
        <taxon>Nematoda</taxon>
        <taxon>Chromadorea</taxon>
        <taxon>Rhabditida</taxon>
        <taxon>Tylenchina</taxon>
        <taxon>Panagrolaimomorpha</taxon>
        <taxon>Strongyloidoidea</taxon>
        <taxon>Steinernematidae</taxon>
        <taxon>Steinernema</taxon>
    </lineage>
</organism>
<keyword evidence="1" id="KW-1133">Transmembrane helix</keyword>